<keyword evidence="6" id="KW-1185">Reference proteome</keyword>
<proteinExistence type="predicted"/>
<protein>
    <recommendedName>
        <fullName evidence="7">Transmembrane protein</fullName>
    </recommendedName>
</protein>
<feature type="compositionally biased region" description="Basic residues" evidence="2">
    <location>
        <begin position="517"/>
        <end position="526"/>
    </location>
</feature>
<keyword evidence="3" id="KW-0812">Transmembrane</keyword>
<reference evidence="4" key="1">
    <citation type="submission" date="2023-06" db="EMBL/GenBank/DDBJ databases">
        <authorList>
            <person name="Kurt Z."/>
        </authorList>
    </citation>
    <scope>NUCLEOTIDE SEQUENCE</scope>
</reference>
<evidence type="ECO:0000256" key="3">
    <source>
        <dbReference type="SAM" id="Phobius"/>
    </source>
</evidence>
<reference evidence="5 6" key="2">
    <citation type="submission" date="2024-07" db="EMBL/GenBank/DDBJ databases">
        <authorList>
            <person name="Akdeniz Z."/>
        </authorList>
    </citation>
    <scope>NUCLEOTIDE SEQUENCE [LARGE SCALE GENOMIC DNA]</scope>
</reference>
<accession>A0AA86Q376</accession>
<keyword evidence="3" id="KW-0472">Membrane</keyword>
<evidence type="ECO:0000256" key="2">
    <source>
        <dbReference type="SAM" id="MobiDB-lite"/>
    </source>
</evidence>
<feature type="transmembrane region" description="Helical" evidence="3">
    <location>
        <begin position="386"/>
        <end position="410"/>
    </location>
</feature>
<keyword evidence="1" id="KW-0175">Coiled coil</keyword>
<dbReference type="Gene3D" id="2.130.10.30">
    <property type="entry name" value="Regulator of chromosome condensation 1/beta-lactamase-inhibitor protein II"/>
    <property type="match status" value="1"/>
</dbReference>
<name>A0AA86Q376_9EUKA</name>
<evidence type="ECO:0000313" key="4">
    <source>
        <dbReference type="EMBL" id="CAI9951434.1"/>
    </source>
</evidence>
<gene>
    <name evidence="5" type="ORF">HINF_LOCUS37117</name>
    <name evidence="4" type="ORF">HINF_LOCUS39079</name>
</gene>
<dbReference type="AlphaFoldDB" id="A0AA86Q376"/>
<evidence type="ECO:0000256" key="1">
    <source>
        <dbReference type="SAM" id="Coils"/>
    </source>
</evidence>
<dbReference type="EMBL" id="CAXDID020000138">
    <property type="protein sequence ID" value="CAL6037918.1"/>
    <property type="molecule type" value="Genomic_DNA"/>
</dbReference>
<keyword evidence="3" id="KW-1133">Transmembrane helix</keyword>
<comment type="caution">
    <text evidence="4">The sequence shown here is derived from an EMBL/GenBank/DDBJ whole genome shotgun (WGS) entry which is preliminary data.</text>
</comment>
<organism evidence="4">
    <name type="scientific">Hexamita inflata</name>
    <dbReference type="NCBI Taxonomy" id="28002"/>
    <lineage>
        <taxon>Eukaryota</taxon>
        <taxon>Metamonada</taxon>
        <taxon>Diplomonadida</taxon>
        <taxon>Hexamitidae</taxon>
        <taxon>Hexamitinae</taxon>
        <taxon>Hexamita</taxon>
    </lineage>
</organism>
<evidence type="ECO:0000313" key="6">
    <source>
        <dbReference type="Proteomes" id="UP001642409"/>
    </source>
</evidence>
<dbReference type="EMBL" id="CATOUU010000824">
    <property type="protein sequence ID" value="CAI9951434.1"/>
    <property type="molecule type" value="Genomic_DNA"/>
</dbReference>
<dbReference type="SUPFAM" id="SSF50985">
    <property type="entry name" value="RCC1/BLIP-II"/>
    <property type="match status" value="1"/>
</dbReference>
<evidence type="ECO:0000313" key="5">
    <source>
        <dbReference type="EMBL" id="CAL6037918.1"/>
    </source>
</evidence>
<evidence type="ECO:0008006" key="7">
    <source>
        <dbReference type="Google" id="ProtNLM"/>
    </source>
</evidence>
<sequence>MILYYTIQQSVYISGYNNIYNPENYIDTTNRSFGPLTFCFGNFKQYDIPLNLNEISYTNQYMQIWANNNTYTCTQPNQCEVYTGPHKLFDDVVLYTIYQNVSVKSFSRDLFNQIILTNSNKVFLYGQINDDITHIKLSDVLCANQLDISIIPKSEIISQVNTMQNVSYIITDKSIYFIGDCGSSFGICGFDNSNILISGQVAQLQKFNLPASINEIKEISFHFKGIVLKDQDNVFYYAGVSPQYHCVNAASNAFQRSFEMISGQFISMSIGDVNAVLVSPSSQLYYCGKHIQNSVVSYYLQPTLLNFDGLINQACAMLTGVLVISDTGLYAYGKNQFGSLGLGTKQIETNGFVLVNSSFGSNMKMVCHEDRVIIYQQYVDKKAERILMVEVTVIPIFSIIIIIGIVNICICSNNGKKLIQQRVKNLKQQILEKQQKMRETKNQNKQQLERNIEQLLQQRSNVTTVQQQTQQNDINTITNGDTVLQSTQISVGSNYVSQSNSKVNSKINSPQSYSDARKRKIKKKKYQSNVDELPEENE</sequence>
<feature type="compositionally biased region" description="Polar residues" evidence="2">
    <location>
        <begin position="499"/>
        <end position="514"/>
    </location>
</feature>
<feature type="coiled-coil region" evidence="1">
    <location>
        <begin position="416"/>
        <end position="465"/>
    </location>
</feature>
<dbReference type="Proteomes" id="UP001642409">
    <property type="component" value="Unassembled WGS sequence"/>
</dbReference>
<dbReference type="InterPro" id="IPR009091">
    <property type="entry name" value="RCC1/BLIP-II"/>
</dbReference>
<feature type="region of interest" description="Disordered" evidence="2">
    <location>
        <begin position="499"/>
        <end position="538"/>
    </location>
</feature>